<reference evidence="5 6" key="1">
    <citation type="journal article" date="2021" name="Elife">
        <title>Chloroplast acquisition without the gene transfer in kleptoplastic sea slugs, Plakobranchus ocellatus.</title>
        <authorList>
            <person name="Maeda T."/>
            <person name="Takahashi S."/>
            <person name="Yoshida T."/>
            <person name="Shimamura S."/>
            <person name="Takaki Y."/>
            <person name="Nagai Y."/>
            <person name="Toyoda A."/>
            <person name="Suzuki Y."/>
            <person name="Arimoto A."/>
            <person name="Ishii H."/>
            <person name="Satoh N."/>
            <person name="Nishiyama T."/>
            <person name="Hasebe M."/>
            <person name="Maruyama T."/>
            <person name="Minagawa J."/>
            <person name="Obokata J."/>
            <person name="Shigenobu S."/>
        </authorList>
    </citation>
    <scope>NUCLEOTIDE SEQUENCE [LARGE SCALE GENOMIC DNA]</scope>
</reference>
<evidence type="ECO:0000256" key="1">
    <source>
        <dbReference type="ARBA" id="ARBA00004123"/>
    </source>
</evidence>
<comment type="caution">
    <text evidence="5">The sequence shown here is derived from an EMBL/GenBank/DDBJ whole genome shotgun (WGS) entry which is preliminary data.</text>
</comment>
<feature type="repeat" description="RPEL" evidence="4">
    <location>
        <begin position="11"/>
        <end position="36"/>
    </location>
</feature>
<comment type="subcellular location">
    <subcellularLocation>
        <location evidence="1">Nucleus</location>
    </subcellularLocation>
</comment>
<evidence type="ECO:0000256" key="2">
    <source>
        <dbReference type="ARBA" id="ARBA00022737"/>
    </source>
</evidence>
<keyword evidence="2" id="KW-0677">Repeat</keyword>
<feature type="repeat" description="RPEL" evidence="4">
    <location>
        <begin position="55"/>
        <end position="80"/>
    </location>
</feature>
<sequence>MIFVYPPQTGDLLRHKIQHRPDRQALVQQHILEDTTIDPSLHERQRLLKRSRLLDGLNDKLAHRPGPLELVQGNILQPSNELVNAIKGQDFLSY</sequence>
<evidence type="ECO:0000313" key="5">
    <source>
        <dbReference type="EMBL" id="GFO36431.1"/>
    </source>
</evidence>
<dbReference type="PROSITE" id="PS51073">
    <property type="entry name" value="RPEL"/>
    <property type="match status" value="2"/>
</dbReference>
<accession>A0AAV4CX18</accession>
<dbReference type="GO" id="GO:0003713">
    <property type="term" value="F:transcription coactivator activity"/>
    <property type="evidence" value="ECO:0007669"/>
    <property type="project" value="TreeGrafter"/>
</dbReference>
<dbReference type="Gene3D" id="6.10.150.10">
    <property type="match status" value="1"/>
</dbReference>
<dbReference type="SMART" id="SM00707">
    <property type="entry name" value="RPEL"/>
    <property type="match status" value="2"/>
</dbReference>
<evidence type="ECO:0000256" key="4">
    <source>
        <dbReference type="PROSITE-ProRule" id="PRU00401"/>
    </source>
</evidence>
<dbReference type="Proteomes" id="UP000735302">
    <property type="component" value="Unassembled WGS sequence"/>
</dbReference>
<evidence type="ECO:0000313" key="6">
    <source>
        <dbReference type="Proteomes" id="UP000735302"/>
    </source>
</evidence>
<dbReference type="GO" id="GO:0045944">
    <property type="term" value="P:positive regulation of transcription by RNA polymerase II"/>
    <property type="evidence" value="ECO:0007669"/>
    <property type="project" value="TreeGrafter"/>
</dbReference>
<dbReference type="EMBL" id="BLXT01007060">
    <property type="protein sequence ID" value="GFO36431.1"/>
    <property type="molecule type" value="Genomic_DNA"/>
</dbReference>
<dbReference type="Pfam" id="PF02755">
    <property type="entry name" value="RPEL"/>
    <property type="match status" value="2"/>
</dbReference>
<proteinExistence type="predicted"/>
<dbReference type="GO" id="GO:0005634">
    <property type="term" value="C:nucleus"/>
    <property type="evidence" value="ECO:0007669"/>
    <property type="project" value="UniProtKB-SubCell"/>
</dbReference>
<organism evidence="5 6">
    <name type="scientific">Plakobranchus ocellatus</name>
    <dbReference type="NCBI Taxonomy" id="259542"/>
    <lineage>
        <taxon>Eukaryota</taxon>
        <taxon>Metazoa</taxon>
        <taxon>Spiralia</taxon>
        <taxon>Lophotrochozoa</taxon>
        <taxon>Mollusca</taxon>
        <taxon>Gastropoda</taxon>
        <taxon>Heterobranchia</taxon>
        <taxon>Euthyneura</taxon>
        <taxon>Panpulmonata</taxon>
        <taxon>Sacoglossa</taxon>
        <taxon>Placobranchoidea</taxon>
        <taxon>Plakobranchidae</taxon>
        <taxon>Plakobranchus</taxon>
    </lineage>
</organism>
<keyword evidence="3" id="KW-0539">Nucleus</keyword>
<dbReference type="PANTHER" id="PTHR22793:SF12">
    <property type="entry name" value="MYOCARDIN-RELATED TRANSCRIPTION FACTOR, ISOFORM H"/>
    <property type="match status" value="1"/>
</dbReference>
<gene>
    <name evidence="5" type="ORF">PoB_006293600</name>
</gene>
<dbReference type="InterPro" id="IPR004018">
    <property type="entry name" value="RPEL_repeat"/>
</dbReference>
<keyword evidence="6" id="KW-1185">Reference proteome</keyword>
<dbReference type="InterPro" id="IPR043451">
    <property type="entry name" value="Myocardin-like"/>
</dbReference>
<name>A0AAV4CX18_9GAST</name>
<dbReference type="AlphaFoldDB" id="A0AAV4CX18"/>
<dbReference type="PANTHER" id="PTHR22793">
    <property type="entry name" value="MYOCARDIN-RELATED TRANSCRIPTION FACTOR-RELATED"/>
    <property type="match status" value="1"/>
</dbReference>
<protein>
    <submittedName>
        <fullName evidence="5">Mkl/myocardin-like protein 2</fullName>
    </submittedName>
</protein>
<evidence type="ECO:0000256" key="3">
    <source>
        <dbReference type="ARBA" id="ARBA00023242"/>
    </source>
</evidence>